<evidence type="ECO:0000256" key="3">
    <source>
        <dbReference type="ARBA" id="ARBA00022475"/>
    </source>
</evidence>
<evidence type="ECO:0000313" key="15">
    <source>
        <dbReference type="Proteomes" id="UP001564760"/>
    </source>
</evidence>
<evidence type="ECO:0000256" key="2">
    <source>
        <dbReference type="ARBA" id="ARBA00010823"/>
    </source>
</evidence>
<dbReference type="Pfam" id="PF00487">
    <property type="entry name" value="FA_desaturase"/>
    <property type="match status" value="1"/>
</dbReference>
<dbReference type="InterPro" id="IPR033885">
    <property type="entry name" value="AlkB/XylM"/>
</dbReference>
<dbReference type="CDD" id="cd03512">
    <property type="entry name" value="Alkane-hydroxylase"/>
    <property type="match status" value="1"/>
</dbReference>
<feature type="domain" description="Fatty acid desaturase" evidence="13">
    <location>
        <begin position="137"/>
        <end position="370"/>
    </location>
</feature>
<evidence type="ECO:0000256" key="6">
    <source>
        <dbReference type="ARBA" id="ARBA00022723"/>
    </source>
</evidence>
<dbReference type="RefSeq" id="WP_369740112.1">
    <property type="nucleotide sequence ID" value="NZ_JBGEDP010000001.1"/>
</dbReference>
<keyword evidence="5 12" id="KW-0812">Transmembrane</keyword>
<sequence length="420" mass="47793">MTTLNSRAGRDVERAEAPVWRDKKRRLWLLGLVAPTALFVMLPLIWALNRLGWQTGSQALLWIGPLLVYVVLPILDLRFGPDGQNPPDEVMERLENDRYYRYCTYVYVPFQYLSVVMGAYLFTASDLSWLGYDGALGWAGKLGVALSVGVLGGVGINTAHEMGHKKDSLERWLSKITLAQTCYGHFYIEHNRGHHVRVATPEDPASARFGETFWEFLPRSVFGSLRSSLRLEAQRLRRLGRSPWDPRTYLSNDVLNAWGMSVLLWGVLIAVFGPSLIPFVLIQAVFGFSLLEAVNYLEHYGLLRQQTAGGRYERCAPVHSWNSDHIVTNLFLYHLQRHSDHHANPTRRYQTLRSMQGAPNLPSGYASMISLTYFPPLWRKVMDHRVLAHYDGDITRVNVQPRLRAKMLARYGAPEQAEAA</sequence>
<accession>A0ABV4C8F0</accession>
<feature type="transmembrane region" description="Helical" evidence="12">
    <location>
        <begin position="59"/>
        <end position="79"/>
    </location>
</feature>
<keyword evidence="11 12" id="KW-0472">Membrane</keyword>
<dbReference type="PANTHER" id="PTHR38674">
    <property type="entry name" value="ALKANE 1-MONOOXYGENASE 1"/>
    <property type="match status" value="1"/>
</dbReference>
<name>A0ABV4C8F0_9MYCO</name>
<keyword evidence="15" id="KW-1185">Reference proteome</keyword>
<organism evidence="14 15">
    <name type="scientific">Mycobacterium servetii</name>
    <dbReference type="NCBI Taxonomy" id="3237418"/>
    <lineage>
        <taxon>Bacteria</taxon>
        <taxon>Bacillati</taxon>
        <taxon>Actinomycetota</taxon>
        <taxon>Actinomycetes</taxon>
        <taxon>Mycobacteriales</taxon>
        <taxon>Mycobacteriaceae</taxon>
        <taxon>Mycobacterium</taxon>
    </lineage>
</organism>
<evidence type="ECO:0000256" key="5">
    <source>
        <dbReference type="ARBA" id="ARBA00022692"/>
    </source>
</evidence>
<keyword evidence="8" id="KW-0560">Oxidoreductase</keyword>
<feature type="transmembrane region" description="Helical" evidence="12">
    <location>
        <begin position="135"/>
        <end position="156"/>
    </location>
</feature>
<keyword evidence="6" id="KW-0479">Metal-binding</keyword>
<feature type="transmembrane region" description="Helical" evidence="12">
    <location>
        <begin position="254"/>
        <end position="273"/>
    </location>
</feature>
<dbReference type="Proteomes" id="UP001564760">
    <property type="component" value="Unassembled WGS sequence"/>
</dbReference>
<evidence type="ECO:0000256" key="9">
    <source>
        <dbReference type="ARBA" id="ARBA00023004"/>
    </source>
</evidence>
<feature type="transmembrane region" description="Helical" evidence="12">
    <location>
        <begin position="27"/>
        <end position="47"/>
    </location>
</feature>
<evidence type="ECO:0000256" key="12">
    <source>
        <dbReference type="SAM" id="Phobius"/>
    </source>
</evidence>
<evidence type="ECO:0000256" key="1">
    <source>
        <dbReference type="ARBA" id="ARBA00004429"/>
    </source>
</evidence>
<proteinExistence type="inferred from homology"/>
<dbReference type="InterPro" id="IPR005804">
    <property type="entry name" value="FA_desaturase_dom"/>
</dbReference>
<evidence type="ECO:0000256" key="10">
    <source>
        <dbReference type="ARBA" id="ARBA00023033"/>
    </source>
</evidence>
<evidence type="ECO:0000256" key="11">
    <source>
        <dbReference type="ARBA" id="ARBA00023136"/>
    </source>
</evidence>
<keyword evidence="7 12" id="KW-1133">Transmembrane helix</keyword>
<evidence type="ECO:0000256" key="7">
    <source>
        <dbReference type="ARBA" id="ARBA00022989"/>
    </source>
</evidence>
<comment type="caution">
    <text evidence="14">The sequence shown here is derived from an EMBL/GenBank/DDBJ whole genome shotgun (WGS) entry which is preliminary data.</text>
</comment>
<evidence type="ECO:0000259" key="13">
    <source>
        <dbReference type="Pfam" id="PF00487"/>
    </source>
</evidence>
<evidence type="ECO:0000313" key="14">
    <source>
        <dbReference type="EMBL" id="MEY8017776.1"/>
    </source>
</evidence>
<gene>
    <name evidence="14" type="ORF">AB8998_23770</name>
</gene>
<dbReference type="EMBL" id="JBGEDP010000001">
    <property type="protein sequence ID" value="MEY8017776.1"/>
    <property type="molecule type" value="Genomic_DNA"/>
</dbReference>
<protein>
    <submittedName>
        <fullName evidence="14">Alkane 1-monooxygenase</fullName>
    </submittedName>
</protein>
<keyword evidence="10" id="KW-0503">Monooxygenase</keyword>
<dbReference type="PANTHER" id="PTHR38674:SF1">
    <property type="entry name" value="ALKANE 1-MONOOXYGENASE 1"/>
    <property type="match status" value="1"/>
</dbReference>
<feature type="transmembrane region" description="Helical" evidence="12">
    <location>
        <begin position="99"/>
        <end position="123"/>
    </location>
</feature>
<keyword evidence="3" id="KW-1003">Cell membrane</keyword>
<reference evidence="14 15" key="1">
    <citation type="submission" date="2024-08" db="EMBL/GenBank/DDBJ databases">
        <title>Mycobacterium servetensis sp. nov., a novel rapid-growing mycobacterial species recovered from a human patient in Zaragoza, Spain.</title>
        <authorList>
            <person name="Tristancho-Baro A.I."/>
            <person name="Buenestado-Serrano S."/>
            <person name="Garcia De Viedma D."/>
            <person name="Milagro-Beamonte A."/>
            <person name="Burillo N."/>
            <person name="Sanz S."/>
            <person name="Lopez-Calleja A.I."/>
            <person name="Penas-Utrilla D."/>
            <person name="Guardingo M."/>
            <person name="Garcia M.J."/>
            <person name="Vinuelas-Bayon J."/>
        </authorList>
    </citation>
    <scope>NUCLEOTIDE SEQUENCE [LARGE SCALE GENOMIC DNA]</scope>
    <source>
        <strain evidence="15">HUMS_12744610</strain>
    </source>
</reference>
<keyword evidence="9" id="KW-0408">Iron</keyword>
<evidence type="ECO:0000256" key="4">
    <source>
        <dbReference type="ARBA" id="ARBA00022519"/>
    </source>
</evidence>
<comment type="similarity">
    <text evidence="2">Belongs to the fatty acid desaturase type 1 family. AlkB subfamily.</text>
</comment>
<keyword evidence="4" id="KW-0997">Cell inner membrane</keyword>
<evidence type="ECO:0000256" key="8">
    <source>
        <dbReference type="ARBA" id="ARBA00023002"/>
    </source>
</evidence>
<comment type="subcellular location">
    <subcellularLocation>
        <location evidence="1">Cell inner membrane</location>
        <topology evidence="1">Multi-pass membrane protein</topology>
    </subcellularLocation>
</comment>